<dbReference type="AlphaFoldDB" id="A0A3N4LN61"/>
<dbReference type="EMBL" id="ML121542">
    <property type="protein sequence ID" value="RPB24246.1"/>
    <property type="molecule type" value="Genomic_DNA"/>
</dbReference>
<dbReference type="Proteomes" id="UP000267821">
    <property type="component" value="Unassembled WGS sequence"/>
</dbReference>
<keyword evidence="3" id="KW-1185">Reference proteome</keyword>
<evidence type="ECO:0000313" key="3">
    <source>
        <dbReference type="Proteomes" id="UP000267821"/>
    </source>
</evidence>
<gene>
    <name evidence="2" type="ORF">L211DRAFT_184208</name>
</gene>
<dbReference type="InParanoid" id="A0A3N4LN61"/>
<keyword evidence="1" id="KW-1133">Transmembrane helix</keyword>
<proteinExistence type="predicted"/>
<sequence>MVHRFAVCFTHQKVVIGAVIESALLVLFLLLERNWSLDFWLGPPYKGVETELSEGVSTALDQPEPSLASFVTLPQVEIAVLSSVRALAMCMGLFTFLLDTPHVKLTFFVINLMQLQSLKSARKSAILCVTPTALCYTASLISRLGILTACFTNQIPPAYNVSTVTCF</sequence>
<accession>A0A3N4LN61</accession>
<protein>
    <submittedName>
        <fullName evidence="2">Uncharacterized protein</fullName>
    </submittedName>
</protein>
<feature type="transmembrane region" description="Helical" evidence="1">
    <location>
        <begin position="12"/>
        <end position="31"/>
    </location>
</feature>
<organism evidence="2 3">
    <name type="scientific">Terfezia boudieri ATCC MYA-4762</name>
    <dbReference type="NCBI Taxonomy" id="1051890"/>
    <lineage>
        <taxon>Eukaryota</taxon>
        <taxon>Fungi</taxon>
        <taxon>Dikarya</taxon>
        <taxon>Ascomycota</taxon>
        <taxon>Pezizomycotina</taxon>
        <taxon>Pezizomycetes</taxon>
        <taxon>Pezizales</taxon>
        <taxon>Pezizaceae</taxon>
        <taxon>Terfezia</taxon>
    </lineage>
</organism>
<reference evidence="2 3" key="1">
    <citation type="journal article" date="2018" name="Nat. Ecol. Evol.">
        <title>Pezizomycetes genomes reveal the molecular basis of ectomycorrhizal truffle lifestyle.</title>
        <authorList>
            <person name="Murat C."/>
            <person name="Payen T."/>
            <person name="Noel B."/>
            <person name="Kuo A."/>
            <person name="Morin E."/>
            <person name="Chen J."/>
            <person name="Kohler A."/>
            <person name="Krizsan K."/>
            <person name="Balestrini R."/>
            <person name="Da Silva C."/>
            <person name="Montanini B."/>
            <person name="Hainaut M."/>
            <person name="Levati E."/>
            <person name="Barry K.W."/>
            <person name="Belfiori B."/>
            <person name="Cichocki N."/>
            <person name="Clum A."/>
            <person name="Dockter R.B."/>
            <person name="Fauchery L."/>
            <person name="Guy J."/>
            <person name="Iotti M."/>
            <person name="Le Tacon F."/>
            <person name="Lindquist E.A."/>
            <person name="Lipzen A."/>
            <person name="Malagnac F."/>
            <person name="Mello A."/>
            <person name="Molinier V."/>
            <person name="Miyauchi S."/>
            <person name="Poulain J."/>
            <person name="Riccioni C."/>
            <person name="Rubini A."/>
            <person name="Sitrit Y."/>
            <person name="Splivallo R."/>
            <person name="Traeger S."/>
            <person name="Wang M."/>
            <person name="Zifcakova L."/>
            <person name="Wipf D."/>
            <person name="Zambonelli A."/>
            <person name="Paolocci F."/>
            <person name="Nowrousian M."/>
            <person name="Ottonello S."/>
            <person name="Baldrian P."/>
            <person name="Spatafora J.W."/>
            <person name="Henrissat B."/>
            <person name="Nagy L.G."/>
            <person name="Aury J.M."/>
            <person name="Wincker P."/>
            <person name="Grigoriev I.V."/>
            <person name="Bonfante P."/>
            <person name="Martin F.M."/>
        </authorList>
    </citation>
    <scope>NUCLEOTIDE SEQUENCE [LARGE SCALE GENOMIC DNA]</scope>
    <source>
        <strain evidence="2 3">ATCC MYA-4762</strain>
    </source>
</reference>
<feature type="transmembrane region" description="Helical" evidence="1">
    <location>
        <begin position="78"/>
        <end position="98"/>
    </location>
</feature>
<evidence type="ECO:0000256" key="1">
    <source>
        <dbReference type="SAM" id="Phobius"/>
    </source>
</evidence>
<evidence type="ECO:0000313" key="2">
    <source>
        <dbReference type="EMBL" id="RPB24246.1"/>
    </source>
</evidence>
<keyword evidence="1" id="KW-0812">Transmembrane</keyword>
<keyword evidence="1" id="KW-0472">Membrane</keyword>
<name>A0A3N4LN61_9PEZI</name>